<dbReference type="PRINTS" id="PR00105">
    <property type="entry name" value="C5METTRFRASE"/>
</dbReference>
<comment type="similarity">
    <text evidence="6 7">Belongs to the class I-like SAM-binding methyltransferase superfamily. C5-methyltransferase family.</text>
</comment>
<dbReference type="EC" id="2.1.1.37" evidence="1"/>
<evidence type="ECO:0000256" key="4">
    <source>
        <dbReference type="ARBA" id="ARBA00022691"/>
    </source>
</evidence>
<dbReference type="Gene3D" id="3.40.50.150">
    <property type="entry name" value="Vaccinia Virus protein VP39"/>
    <property type="match status" value="1"/>
</dbReference>
<dbReference type="Pfam" id="PF00145">
    <property type="entry name" value="DNA_methylase"/>
    <property type="match status" value="1"/>
</dbReference>
<sequence>MLSTNCRRSTIASVTDAPCVPKISPAASSSTGLQAFEVAEFFAGIGLARLGLENAGFRVTWANDIERAKWEMYLRQFGDAAQGDFHLGDITDVRGTDIPEGTSLAWASFPCTDLSLAGGRGGLAGKQSGTFWQLVRVLKEIDYSRPAIVALENVNGLATSHKGADLSAAISALNQLGYSVDIMTIDARRFVPQSRPRLFIVAVQHDVLSAAISAGLPLRPTHTGPQPFCVTESQTRPKWLSGFFENQDLETHRFDLRDLPPLLDGGLTTQAEEMRLSDERWWSEERIVRFVAELSDVQKARLDDLTMNARSPIYRSAYRRTRKGKPAWEIRADDIAGCLRTARGGSSKQAIVRIQRGSPLRARWMTPIEYARLMGASSYVISDIRKNQALFGFGDAVCVPVVEWLGHNYFRPILAIASAGTVSSAP</sequence>
<organism evidence="8 9">
    <name type="scientific">Natronoglycomyces albus</name>
    <dbReference type="NCBI Taxonomy" id="2811108"/>
    <lineage>
        <taxon>Bacteria</taxon>
        <taxon>Bacillati</taxon>
        <taxon>Actinomycetota</taxon>
        <taxon>Actinomycetes</taxon>
        <taxon>Glycomycetales</taxon>
        <taxon>Glycomycetaceae</taxon>
        <taxon>Natronoglycomyces</taxon>
    </lineage>
</organism>
<dbReference type="Proteomes" id="UP000662939">
    <property type="component" value="Chromosome"/>
</dbReference>
<dbReference type="REBASE" id="473074">
    <property type="entry name" value="M.Gba106290ORF9030P"/>
</dbReference>
<evidence type="ECO:0000256" key="3">
    <source>
        <dbReference type="ARBA" id="ARBA00022679"/>
    </source>
</evidence>
<dbReference type="KEGG" id="nav:JQS30_09030"/>
<dbReference type="RefSeq" id="WP_343076132.1">
    <property type="nucleotide sequence ID" value="NZ_CP070496.1"/>
</dbReference>
<reference evidence="8" key="1">
    <citation type="submission" date="2021-02" db="EMBL/GenBank/DDBJ databases">
        <title>Natronoglycomyces albus gen. nov., sp. nov, a haloalkaliphilic actinobacterium from a soda solonchak soil.</title>
        <authorList>
            <person name="Sorokin D.Y."/>
            <person name="Khijniak T.V."/>
            <person name="Zakharycheva A.P."/>
            <person name="Boueva O.V."/>
            <person name="Ariskina E.V."/>
            <person name="Hahnke R.L."/>
            <person name="Bunk B."/>
            <person name="Sproer C."/>
            <person name="Schumann P."/>
            <person name="Evtushenko L.I."/>
            <person name="Kublanov I.V."/>
        </authorList>
    </citation>
    <scope>NUCLEOTIDE SEQUENCE</scope>
    <source>
        <strain evidence="8">DSM 106290</strain>
    </source>
</reference>
<feature type="active site" evidence="6">
    <location>
        <position position="111"/>
    </location>
</feature>
<keyword evidence="2 6" id="KW-0489">Methyltransferase</keyword>
<dbReference type="GO" id="GO:0003886">
    <property type="term" value="F:DNA (cytosine-5-)-methyltransferase activity"/>
    <property type="evidence" value="ECO:0007669"/>
    <property type="project" value="UniProtKB-EC"/>
</dbReference>
<dbReference type="InterPro" id="IPR029063">
    <property type="entry name" value="SAM-dependent_MTases_sf"/>
</dbReference>
<protein>
    <recommendedName>
        <fullName evidence="1">DNA (cytosine-5-)-methyltransferase</fullName>
        <ecNumber evidence="1">2.1.1.37</ecNumber>
    </recommendedName>
</protein>
<dbReference type="EMBL" id="CP070496">
    <property type="protein sequence ID" value="QSB03968.1"/>
    <property type="molecule type" value="Genomic_DNA"/>
</dbReference>
<keyword evidence="9" id="KW-1185">Reference proteome</keyword>
<dbReference type="NCBIfam" id="TIGR00675">
    <property type="entry name" value="dcm"/>
    <property type="match status" value="1"/>
</dbReference>
<dbReference type="PANTHER" id="PTHR46098:SF1">
    <property type="entry name" value="TRNA (CYTOSINE(38)-C(5))-METHYLTRANSFERASE"/>
    <property type="match status" value="1"/>
</dbReference>
<accession>A0A895XQW9</accession>
<dbReference type="PROSITE" id="PS51679">
    <property type="entry name" value="SAM_MT_C5"/>
    <property type="match status" value="1"/>
</dbReference>
<proteinExistence type="inferred from homology"/>
<dbReference type="GO" id="GO:0009307">
    <property type="term" value="P:DNA restriction-modification system"/>
    <property type="evidence" value="ECO:0007669"/>
    <property type="project" value="UniProtKB-KW"/>
</dbReference>
<evidence type="ECO:0000256" key="2">
    <source>
        <dbReference type="ARBA" id="ARBA00022603"/>
    </source>
</evidence>
<name>A0A895XQW9_9ACTN</name>
<evidence type="ECO:0000256" key="5">
    <source>
        <dbReference type="ARBA" id="ARBA00022747"/>
    </source>
</evidence>
<evidence type="ECO:0000256" key="7">
    <source>
        <dbReference type="RuleBase" id="RU000416"/>
    </source>
</evidence>
<dbReference type="InterPro" id="IPR001525">
    <property type="entry name" value="C5_MeTfrase"/>
</dbReference>
<keyword evidence="3 6" id="KW-0808">Transferase</keyword>
<keyword evidence="4 6" id="KW-0949">S-adenosyl-L-methionine</keyword>
<evidence type="ECO:0000313" key="8">
    <source>
        <dbReference type="EMBL" id="QSB03968.1"/>
    </source>
</evidence>
<gene>
    <name evidence="8" type="primary">dcm</name>
    <name evidence="8" type="ORF">JQS30_09030</name>
</gene>
<dbReference type="SUPFAM" id="SSF53335">
    <property type="entry name" value="S-adenosyl-L-methionine-dependent methyltransferases"/>
    <property type="match status" value="1"/>
</dbReference>
<evidence type="ECO:0000256" key="1">
    <source>
        <dbReference type="ARBA" id="ARBA00011975"/>
    </source>
</evidence>
<dbReference type="AlphaFoldDB" id="A0A895XQW9"/>
<evidence type="ECO:0000256" key="6">
    <source>
        <dbReference type="PROSITE-ProRule" id="PRU01016"/>
    </source>
</evidence>
<dbReference type="InterPro" id="IPR050750">
    <property type="entry name" value="C5-MTase"/>
</dbReference>
<keyword evidence="5" id="KW-0680">Restriction system</keyword>
<evidence type="ECO:0000313" key="9">
    <source>
        <dbReference type="Proteomes" id="UP000662939"/>
    </source>
</evidence>
<dbReference type="PANTHER" id="PTHR46098">
    <property type="entry name" value="TRNA (CYTOSINE(38)-C(5))-METHYLTRANSFERASE"/>
    <property type="match status" value="1"/>
</dbReference>
<dbReference type="GO" id="GO:0032259">
    <property type="term" value="P:methylation"/>
    <property type="evidence" value="ECO:0007669"/>
    <property type="project" value="UniProtKB-KW"/>
</dbReference>